<comment type="subcellular location">
    <subcellularLocation>
        <location evidence="1">Cell membrane</location>
        <topology evidence="1">Multi-pass membrane protein</topology>
    </subcellularLocation>
</comment>
<dbReference type="InterPro" id="IPR001851">
    <property type="entry name" value="ABC_transp_permease"/>
</dbReference>
<dbReference type="GO" id="GO:0015658">
    <property type="term" value="F:branched-chain amino acid transmembrane transporter activity"/>
    <property type="evidence" value="ECO:0007669"/>
    <property type="project" value="InterPro"/>
</dbReference>
<keyword evidence="8" id="KW-1185">Reference proteome</keyword>
<keyword evidence="3 6" id="KW-0812">Transmembrane</keyword>
<gene>
    <name evidence="7" type="ORF">RUM4293_02236</name>
</gene>
<dbReference type="EMBL" id="CYPS01000036">
    <property type="protein sequence ID" value="CUH43342.1"/>
    <property type="molecule type" value="Genomic_DNA"/>
</dbReference>
<evidence type="ECO:0000313" key="8">
    <source>
        <dbReference type="Proteomes" id="UP000050786"/>
    </source>
</evidence>
<keyword evidence="2" id="KW-1003">Cell membrane</keyword>
<dbReference type="GO" id="GO:0005886">
    <property type="term" value="C:plasma membrane"/>
    <property type="evidence" value="ECO:0007669"/>
    <property type="project" value="UniProtKB-SubCell"/>
</dbReference>
<feature type="transmembrane region" description="Helical" evidence="6">
    <location>
        <begin position="14"/>
        <end position="35"/>
    </location>
</feature>
<feature type="transmembrane region" description="Helical" evidence="6">
    <location>
        <begin position="220"/>
        <end position="239"/>
    </location>
</feature>
<protein>
    <submittedName>
        <fullName evidence="7">Leucine/isoleucine/valine transporter permease subunit</fullName>
    </submittedName>
</protein>
<evidence type="ECO:0000313" key="7">
    <source>
        <dbReference type="EMBL" id="CUH43342.1"/>
    </source>
</evidence>
<accession>A0A0P1E4H7</accession>
<evidence type="ECO:0000256" key="1">
    <source>
        <dbReference type="ARBA" id="ARBA00004651"/>
    </source>
</evidence>
<evidence type="ECO:0000256" key="6">
    <source>
        <dbReference type="SAM" id="Phobius"/>
    </source>
</evidence>
<dbReference type="InterPro" id="IPR043428">
    <property type="entry name" value="LivM-like"/>
</dbReference>
<feature type="transmembrane region" description="Helical" evidence="6">
    <location>
        <begin position="47"/>
        <end position="66"/>
    </location>
</feature>
<keyword evidence="4 6" id="KW-1133">Transmembrane helix</keyword>
<reference evidence="8" key="1">
    <citation type="submission" date="2015-09" db="EMBL/GenBank/DDBJ databases">
        <authorList>
            <person name="Rodrigo-Torres L."/>
            <person name="Arahal D.R."/>
        </authorList>
    </citation>
    <scope>NUCLEOTIDE SEQUENCE [LARGE SCALE GENOMIC DNA]</scope>
    <source>
        <strain evidence="8">CECT 4293</strain>
    </source>
</reference>
<evidence type="ECO:0000256" key="2">
    <source>
        <dbReference type="ARBA" id="ARBA00022475"/>
    </source>
</evidence>
<dbReference type="PANTHER" id="PTHR30482">
    <property type="entry name" value="HIGH-AFFINITY BRANCHED-CHAIN AMINO ACID TRANSPORT SYSTEM PERMEASE"/>
    <property type="match status" value="1"/>
</dbReference>
<feature type="transmembrane region" description="Helical" evidence="6">
    <location>
        <begin position="97"/>
        <end position="116"/>
    </location>
</feature>
<dbReference type="AlphaFoldDB" id="A0A0P1E4H7"/>
<name>A0A0P1E4H7_9RHOB</name>
<dbReference type="RefSeq" id="WP_058273369.1">
    <property type="nucleotide sequence ID" value="NZ_CYPS01000036.1"/>
</dbReference>
<sequence>MNLQDYSVSRSSKAARVAAILAAVTLIVLIAAPWWAGRADMRLMGELFLYLSLATLWNLMAGYAGLVSVGQQAYVGFGGYMLFALTMLGGLHPLAAIAAAGVLGALVSIPVAVLIFRLRGAYFAIGTWVIAEVFRLSFAQISALGGGSGSSLPVAIVKSLASGRAMREALSYWLALGAAVLVVTAVYLFLRSRQGLALTAIRDNELAAGSLGIDIWRTKFIVYVVTSAFTAMIGALIFLQKLRISPDAAFSVNDWTAFVIFIVVIGGIGTIEGPIIGTLVYFALRETLADLGTTYLIVLGVVAIVAMLKAPKGIWGVIRSRNDLQLFPLGYRVKHIGQSKEN</sequence>
<feature type="transmembrane region" description="Helical" evidence="6">
    <location>
        <begin position="259"/>
        <end position="284"/>
    </location>
</feature>
<dbReference type="CDD" id="cd06581">
    <property type="entry name" value="TM_PBP1_LivM_like"/>
    <property type="match status" value="1"/>
</dbReference>
<dbReference type="Pfam" id="PF02653">
    <property type="entry name" value="BPD_transp_2"/>
    <property type="match status" value="1"/>
</dbReference>
<proteinExistence type="predicted"/>
<organism evidence="7 8">
    <name type="scientific">Ruegeria atlantica</name>
    <dbReference type="NCBI Taxonomy" id="81569"/>
    <lineage>
        <taxon>Bacteria</taxon>
        <taxon>Pseudomonadati</taxon>
        <taxon>Pseudomonadota</taxon>
        <taxon>Alphaproteobacteria</taxon>
        <taxon>Rhodobacterales</taxon>
        <taxon>Roseobacteraceae</taxon>
        <taxon>Ruegeria</taxon>
    </lineage>
</organism>
<feature type="transmembrane region" description="Helical" evidence="6">
    <location>
        <begin position="296"/>
        <end position="318"/>
    </location>
</feature>
<keyword evidence="5 6" id="KW-0472">Membrane</keyword>
<evidence type="ECO:0000256" key="3">
    <source>
        <dbReference type="ARBA" id="ARBA00022692"/>
    </source>
</evidence>
<feature type="transmembrane region" description="Helical" evidence="6">
    <location>
        <begin position="170"/>
        <end position="190"/>
    </location>
</feature>
<dbReference type="Proteomes" id="UP000050786">
    <property type="component" value="Unassembled WGS sequence"/>
</dbReference>
<evidence type="ECO:0000256" key="5">
    <source>
        <dbReference type="ARBA" id="ARBA00023136"/>
    </source>
</evidence>
<dbReference type="PANTHER" id="PTHR30482:SF17">
    <property type="entry name" value="ABC TRANSPORTER ATP-BINDING PROTEIN"/>
    <property type="match status" value="1"/>
</dbReference>
<feature type="transmembrane region" description="Helical" evidence="6">
    <location>
        <begin position="73"/>
        <end position="91"/>
    </location>
</feature>
<evidence type="ECO:0000256" key="4">
    <source>
        <dbReference type="ARBA" id="ARBA00022989"/>
    </source>
</evidence>